<feature type="transmembrane region" description="Helical" evidence="9">
    <location>
        <begin position="898"/>
        <end position="915"/>
    </location>
</feature>
<evidence type="ECO:0000313" key="12">
    <source>
        <dbReference type="EMBL" id="CAF1332296.1"/>
    </source>
</evidence>
<keyword evidence="5" id="KW-0547">Nucleotide-binding</keyword>
<dbReference type="EMBL" id="CAJOBE010002916">
    <property type="protein sequence ID" value="CAF3850621.1"/>
    <property type="molecule type" value="Genomic_DNA"/>
</dbReference>
<protein>
    <submittedName>
        <fullName evidence="12">Uncharacterized protein</fullName>
    </submittedName>
</protein>
<evidence type="ECO:0000259" key="11">
    <source>
        <dbReference type="PROSITE" id="PS50929"/>
    </source>
</evidence>
<dbReference type="FunFam" id="1.20.1560.10:FF:000010">
    <property type="entry name" value="Multidrug resistance-associated ABC transporter"/>
    <property type="match status" value="1"/>
</dbReference>
<evidence type="ECO:0000256" key="3">
    <source>
        <dbReference type="ARBA" id="ARBA00022448"/>
    </source>
</evidence>
<keyword evidence="6" id="KW-0067">ATP-binding</keyword>
<dbReference type="InterPro" id="IPR017871">
    <property type="entry name" value="ABC_transporter-like_CS"/>
</dbReference>
<feature type="transmembrane region" description="Helical" evidence="9">
    <location>
        <begin position="946"/>
        <end position="968"/>
    </location>
</feature>
<feature type="transmembrane region" description="Helical" evidence="9">
    <location>
        <begin position="113"/>
        <end position="130"/>
    </location>
</feature>
<dbReference type="Proteomes" id="UP000663874">
    <property type="component" value="Unassembled WGS sequence"/>
</dbReference>
<dbReference type="FunFam" id="1.20.1560.10:FF:000006">
    <property type="entry name" value="ATP-binding cassette, sub-family C (CFTR/MRP), member 9"/>
    <property type="match status" value="1"/>
</dbReference>
<keyword evidence="3" id="KW-0813">Transport</keyword>
<dbReference type="InterPro" id="IPR027417">
    <property type="entry name" value="P-loop_NTPase"/>
</dbReference>
<evidence type="ECO:0000256" key="5">
    <source>
        <dbReference type="ARBA" id="ARBA00022741"/>
    </source>
</evidence>
<dbReference type="PANTHER" id="PTHR24223">
    <property type="entry name" value="ATP-BINDING CASSETTE SUB-FAMILY C"/>
    <property type="match status" value="1"/>
</dbReference>
<dbReference type="InterPro" id="IPR011527">
    <property type="entry name" value="ABC1_TM_dom"/>
</dbReference>
<feature type="domain" description="ABC transporter" evidence="10">
    <location>
        <begin position="437"/>
        <end position="661"/>
    </location>
</feature>
<dbReference type="InterPro" id="IPR044726">
    <property type="entry name" value="ABCC_6TM_D2"/>
</dbReference>
<dbReference type="PANTHER" id="PTHR24223:SF456">
    <property type="entry name" value="MULTIDRUG RESISTANCE-ASSOCIATED PROTEIN LETHAL(2)03659"/>
    <property type="match status" value="1"/>
</dbReference>
<feature type="transmembrane region" description="Helical" evidence="9">
    <location>
        <begin position="150"/>
        <end position="172"/>
    </location>
</feature>
<evidence type="ECO:0000256" key="2">
    <source>
        <dbReference type="ARBA" id="ARBA00009726"/>
    </source>
</evidence>
<feature type="domain" description="ABC transmembrane type-1" evidence="11">
    <location>
        <begin position="715"/>
        <end position="1003"/>
    </location>
</feature>
<proteinExistence type="inferred from homology"/>
<comment type="caution">
    <text evidence="12">The sequence shown here is derived from an EMBL/GenBank/DDBJ whole genome shotgun (WGS) entry which is preliminary data.</text>
</comment>
<dbReference type="EMBL" id="CAJNOU010002569">
    <property type="protein sequence ID" value="CAF1332296.1"/>
    <property type="molecule type" value="Genomic_DNA"/>
</dbReference>
<dbReference type="GO" id="GO:0016020">
    <property type="term" value="C:membrane"/>
    <property type="evidence" value="ECO:0007669"/>
    <property type="project" value="UniProtKB-SubCell"/>
</dbReference>
<dbReference type="InterPro" id="IPR003593">
    <property type="entry name" value="AAA+_ATPase"/>
</dbReference>
<feature type="domain" description="ABC transmembrane type-1" evidence="11">
    <location>
        <begin position="132"/>
        <end position="387"/>
    </location>
</feature>
<feature type="domain" description="ABC transporter" evidence="10">
    <location>
        <begin position="1040"/>
        <end position="1276"/>
    </location>
</feature>
<evidence type="ECO:0000313" key="13">
    <source>
        <dbReference type="EMBL" id="CAF3850621.1"/>
    </source>
</evidence>
<sequence>MTDNSNLRTANNKIPPIINTKEISVQIPTNNRKPCGLDWAESSWIRWIYVVFWWWLNPILNIGYKRQLTEDDLFEVSPNDECSQLLNRLERVWEKNENKYGYITIWKIIVKTFWQECLIPGLILLPYIGTKLAQPLLLKQIVLHINDLNAASYIGYVYAIGLVLAAIFQSILHHQFFLRIIRTGMHIRIALSSFIYKRLLSLPMTAIIKTTTGHVINLISNDVSKFEELTTIIHHIWAAPLEAIIVFGLIWNEIGIPTLFGYGVLLLLVPLQIFFSKKFATFRKETVQWTDKRVKIINEIFVGCQIVKMYRWEEALEALVYNTRKNELRSIQKASRIRAINMGMYFSSISLISLATFGGSWLMNQTLSPATIFTILSLFGMVRYPLTANLPFAIEKLSESTIASNRINQFMNLSKQTRRKTFQEKSVSDHDRIPGTIVMDRASFTWGSTQTIELIDIDLKVNNGSLVGIIGTIGSCKSSLLAAILGEMSLVQGSSKIYGKTSYVPQTPWIFAGTIRENILFGKSFDKEKYERVLKSCQLNADLRSLSAGDLTVIGEKGVNLSGGQKARLTLARAVYTEADIYLFDDPLAAVDLTVARKIFKQCISNEGILNNKTRLLVTHQIQFLSEFDHCILLHDGQIEKQGFYNDLLTIDKIKESYENQQYHTDETRDIRKRNDSIISYYDTTNLPEDNNETSIVQEETSISGKVSIDVWLKLFTSGYGWIGLLLLFFLMLLGEGVYDATNKWLSLWSSKIHIEQRKNHYPYIYLGLVIGTWIIGLSRANYFFHLILRGASALHNSMLKGVLYSSLRFYESNPVGRVLNRFSKDQQVVDELLPATFFDTIQILLMVLGSIVIIGMTNPWILLILILIIPIFLWLRRFYLKTSTAVKRIDSVTRSPIYALFSSSLSGLMTIRAFNMENDFVNLFIDKINANTRAFFIFTCSGRWFGFRLDLMTCCLTFLTAILCVALRKSMDPSSVALALSYCINLTTLFQWGVRQSAETENFMTSAERIDEYSHIPSEAGFYKEESEPPVNWPFEGRIQFENYKLRYRPELEPVLKGINLEILPRNKIGIIGRTGAGKSSIFQALFRLTDKSTIDGKIFIDGIDISKISLNDLRSILNIIPQSPILFSNTLRYNLDPFGHYTDEQLWNALEAVQLKTKIDKLKDKLNIQIAEYGSNFSVGECQLICIARAILKQSKILLIDEATAHVDTKTDQLIQQILHEKFIDQTILTIAHRLNTVMKSDKIVVMNDGIIEQYGTPTELLTQQNQLLADIDNENKLSSTSK</sequence>
<dbReference type="FunFam" id="3.40.50.300:FF:000997">
    <property type="entry name" value="Multidrug resistance-associated protein 1"/>
    <property type="match status" value="1"/>
</dbReference>
<evidence type="ECO:0000256" key="6">
    <source>
        <dbReference type="ARBA" id="ARBA00022840"/>
    </source>
</evidence>
<dbReference type="CDD" id="cd03244">
    <property type="entry name" value="ABCC_MRP_domain2"/>
    <property type="match status" value="1"/>
</dbReference>
<dbReference type="PROSITE" id="PS50929">
    <property type="entry name" value="ABC_TM1F"/>
    <property type="match status" value="2"/>
</dbReference>
<feature type="transmembrane region" description="Helical" evidence="9">
    <location>
        <begin position="339"/>
        <end position="361"/>
    </location>
</feature>
<dbReference type="InterPro" id="IPR050173">
    <property type="entry name" value="ABC_transporter_C-like"/>
</dbReference>
<feature type="transmembrane region" description="Helical" evidence="9">
    <location>
        <begin position="861"/>
        <end position="877"/>
    </location>
</feature>
<dbReference type="Proteomes" id="UP000663889">
    <property type="component" value="Unassembled WGS sequence"/>
</dbReference>
<comment type="subcellular location">
    <subcellularLocation>
        <location evidence="1">Membrane</location>
        <topology evidence="1">Multi-pass membrane protein</topology>
    </subcellularLocation>
</comment>
<dbReference type="Gene3D" id="1.20.1560.10">
    <property type="entry name" value="ABC transporter type 1, transmembrane domain"/>
    <property type="match status" value="2"/>
</dbReference>
<keyword evidence="4 9" id="KW-0812">Transmembrane</keyword>
<feature type="transmembrane region" description="Helical" evidence="9">
    <location>
        <begin position="975"/>
        <end position="995"/>
    </location>
</feature>
<feature type="transmembrane region" description="Helical" evidence="9">
    <location>
        <begin position="256"/>
        <end position="275"/>
    </location>
</feature>
<evidence type="ECO:0000259" key="10">
    <source>
        <dbReference type="PROSITE" id="PS50893"/>
    </source>
</evidence>
<dbReference type="PROSITE" id="PS00211">
    <property type="entry name" value="ABC_TRANSPORTER_1"/>
    <property type="match status" value="2"/>
</dbReference>
<dbReference type="SUPFAM" id="SSF90123">
    <property type="entry name" value="ABC transporter transmembrane region"/>
    <property type="match status" value="2"/>
</dbReference>
<dbReference type="SUPFAM" id="SSF52540">
    <property type="entry name" value="P-loop containing nucleoside triphosphate hydrolases"/>
    <property type="match status" value="2"/>
</dbReference>
<dbReference type="InterPro" id="IPR036640">
    <property type="entry name" value="ABC1_TM_sf"/>
</dbReference>
<dbReference type="Gene3D" id="3.40.50.300">
    <property type="entry name" value="P-loop containing nucleotide triphosphate hydrolases"/>
    <property type="match status" value="2"/>
</dbReference>
<dbReference type="GO" id="GO:0016887">
    <property type="term" value="F:ATP hydrolysis activity"/>
    <property type="evidence" value="ECO:0007669"/>
    <property type="project" value="InterPro"/>
</dbReference>
<accession>A0A815G0E7</accession>
<dbReference type="CDD" id="cd03250">
    <property type="entry name" value="ABCC_MRP_domain1"/>
    <property type="match status" value="1"/>
</dbReference>
<keyword evidence="7 9" id="KW-1133">Transmembrane helix</keyword>
<evidence type="ECO:0000256" key="1">
    <source>
        <dbReference type="ARBA" id="ARBA00004141"/>
    </source>
</evidence>
<evidence type="ECO:0000256" key="9">
    <source>
        <dbReference type="SAM" id="Phobius"/>
    </source>
</evidence>
<gene>
    <name evidence="13" type="ORF">FNK824_LOCUS17907</name>
    <name evidence="12" type="ORF">SEV965_LOCUS27891</name>
</gene>
<dbReference type="FunFam" id="3.40.50.300:FF:000163">
    <property type="entry name" value="Multidrug resistance-associated protein member 4"/>
    <property type="match status" value="1"/>
</dbReference>
<name>A0A815G0E7_9BILA</name>
<dbReference type="GO" id="GO:0005524">
    <property type="term" value="F:ATP binding"/>
    <property type="evidence" value="ECO:0007669"/>
    <property type="project" value="UniProtKB-KW"/>
</dbReference>
<dbReference type="Pfam" id="PF00005">
    <property type="entry name" value="ABC_tran"/>
    <property type="match status" value="2"/>
</dbReference>
<reference evidence="12" key="1">
    <citation type="submission" date="2021-02" db="EMBL/GenBank/DDBJ databases">
        <authorList>
            <person name="Nowell W R."/>
        </authorList>
    </citation>
    <scope>NUCLEOTIDE SEQUENCE</scope>
</reference>
<dbReference type="GO" id="GO:0140359">
    <property type="term" value="F:ABC-type transporter activity"/>
    <property type="evidence" value="ECO:0007669"/>
    <property type="project" value="InterPro"/>
</dbReference>
<evidence type="ECO:0000256" key="8">
    <source>
        <dbReference type="ARBA" id="ARBA00023136"/>
    </source>
</evidence>
<evidence type="ECO:0000313" key="14">
    <source>
        <dbReference type="Proteomes" id="UP000663889"/>
    </source>
</evidence>
<dbReference type="SMART" id="SM00382">
    <property type="entry name" value="AAA"/>
    <property type="match status" value="2"/>
</dbReference>
<evidence type="ECO:0000256" key="7">
    <source>
        <dbReference type="ARBA" id="ARBA00022989"/>
    </source>
</evidence>
<feature type="transmembrane region" description="Helical" evidence="9">
    <location>
        <begin position="764"/>
        <end position="789"/>
    </location>
</feature>
<dbReference type="CDD" id="cd18580">
    <property type="entry name" value="ABC_6TM_ABCC_D2"/>
    <property type="match status" value="1"/>
</dbReference>
<dbReference type="Pfam" id="PF00664">
    <property type="entry name" value="ABC_membrane"/>
    <property type="match status" value="2"/>
</dbReference>
<keyword evidence="8 9" id="KW-0472">Membrane</keyword>
<comment type="similarity">
    <text evidence="2">Belongs to the ABC transporter superfamily. ABCC family. Conjugate transporter (TC 3.A.1.208) subfamily.</text>
</comment>
<feature type="transmembrane region" description="Helical" evidence="9">
    <location>
        <begin position="232"/>
        <end position="250"/>
    </location>
</feature>
<feature type="transmembrane region" description="Helical" evidence="9">
    <location>
        <begin position="711"/>
        <end position="734"/>
    </location>
</feature>
<evidence type="ECO:0000256" key="4">
    <source>
        <dbReference type="ARBA" id="ARBA00022692"/>
    </source>
</evidence>
<dbReference type="PROSITE" id="PS50893">
    <property type="entry name" value="ABC_TRANSPORTER_2"/>
    <property type="match status" value="2"/>
</dbReference>
<organism evidence="12 14">
    <name type="scientific">Rotaria sordida</name>
    <dbReference type="NCBI Taxonomy" id="392033"/>
    <lineage>
        <taxon>Eukaryota</taxon>
        <taxon>Metazoa</taxon>
        <taxon>Spiralia</taxon>
        <taxon>Gnathifera</taxon>
        <taxon>Rotifera</taxon>
        <taxon>Eurotatoria</taxon>
        <taxon>Bdelloidea</taxon>
        <taxon>Philodinida</taxon>
        <taxon>Philodinidae</taxon>
        <taxon>Rotaria</taxon>
    </lineage>
</organism>
<dbReference type="InterPro" id="IPR003439">
    <property type="entry name" value="ABC_transporter-like_ATP-bd"/>
</dbReference>